<gene>
    <name evidence="3" type="ORF">GA0070610_2358</name>
</gene>
<dbReference type="EMBL" id="LT607733">
    <property type="protein sequence ID" value="SCG16103.1"/>
    <property type="molecule type" value="Genomic_DNA"/>
</dbReference>
<feature type="compositionally biased region" description="Basic and acidic residues" evidence="1">
    <location>
        <begin position="13"/>
        <end position="28"/>
    </location>
</feature>
<evidence type="ECO:0000256" key="1">
    <source>
        <dbReference type="SAM" id="MobiDB-lite"/>
    </source>
</evidence>
<proteinExistence type="predicted"/>
<feature type="compositionally biased region" description="Low complexity" evidence="1">
    <location>
        <begin position="158"/>
        <end position="184"/>
    </location>
</feature>
<accession>A0A1C5G861</accession>
<protein>
    <submittedName>
        <fullName evidence="3">Uncharacterized protein</fullName>
    </submittedName>
</protein>
<sequence>MRGFRMFFRRTERPADRGAADRLLDDARAGVPRTPENDVSEPLSRLLAAAAAPARPGELAGEEAAVAAFRAARAAGPAAGGVPAPRRRRFTAGAVAWGAGIAVTATAGAAFAAVTLDRADDPAPPRHPATPAPATASPTTSTPQRDGPSATTGGGGPTATPAGATAPPTSGEPGPGSTTGAAPGTPEPPTEQLHGLCRAYLAKKPAQRERALDSPSFAGLVTAAGGRGQVEDFCGDLVPEAVAESPESPTKRRPSPTPGPTAAD</sequence>
<evidence type="ECO:0000313" key="3">
    <source>
        <dbReference type="EMBL" id="SCG16103.1"/>
    </source>
</evidence>
<feature type="region of interest" description="Disordered" evidence="1">
    <location>
        <begin position="13"/>
        <end position="42"/>
    </location>
</feature>
<keyword evidence="4" id="KW-1185">Reference proteome</keyword>
<feature type="transmembrane region" description="Helical" evidence="2">
    <location>
        <begin position="94"/>
        <end position="116"/>
    </location>
</feature>
<reference evidence="3 4" key="1">
    <citation type="submission" date="2016-06" db="EMBL/GenBank/DDBJ databases">
        <authorList>
            <person name="Kjaerup R.B."/>
            <person name="Dalgaard T.S."/>
            <person name="Juul-Madsen H.R."/>
        </authorList>
    </citation>
    <scope>NUCLEOTIDE SEQUENCE [LARGE SCALE GENOMIC DNA]</scope>
    <source>
        <strain evidence="3 4">DSM 43913</strain>
    </source>
</reference>
<dbReference type="Proteomes" id="UP000198251">
    <property type="component" value="Chromosome I"/>
</dbReference>
<organism evidence="3 4">
    <name type="scientific">Micromonospora echinofusca</name>
    <dbReference type="NCBI Taxonomy" id="47858"/>
    <lineage>
        <taxon>Bacteria</taxon>
        <taxon>Bacillati</taxon>
        <taxon>Actinomycetota</taxon>
        <taxon>Actinomycetes</taxon>
        <taxon>Micromonosporales</taxon>
        <taxon>Micromonosporaceae</taxon>
        <taxon>Micromonospora</taxon>
    </lineage>
</organism>
<feature type="compositionally biased region" description="Low complexity" evidence="1">
    <location>
        <begin position="132"/>
        <end position="151"/>
    </location>
</feature>
<keyword evidence="2" id="KW-0812">Transmembrane</keyword>
<evidence type="ECO:0000256" key="2">
    <source>
        <dbReference type="SAM" id="Phobius"/>
    </source>
</evidence>
<feature type="region of interest" description="Disordered" evidence="1">
    <location>
        <begin position="118"/>
        <end position="195"/>
    </location>
</feature>
<keyword evidence="2" id="KW-0472">Membrane</keyword>
<evidence type="ECO:0000313" key="4">
    <source>
        <dbReference type="Proteomes" id="UP000198251"/>
    </source>
</evidence>
<feature type="region of interest" description="Disordered" evidence="1">
    <location>
        <begin position="230"/>
        <end position="264"/>
    </location>
</feature>
<name>A0A1C5G861_MICEH</name>
<feature type="compositionally biased region" description="Pro residues" evidence="1">
    <location>
        <begin position="255"/>
        <end position="264"/>
    </location>
</feature>
<keyword evidence="2" id="KW-1133">Transmembrane helix</keyword>
<dbReference type="AlphaFoldDB" id="A0A1C5G861"/>